<gene>
    <name evidence="2" type="ORF">C1645_214919</name>
</gene>
<evidence type="ECO:0000313" key="2">
    <source>
        <dbReference type="EMBL" id="RIA89109.1"/>
    </source>
</evidence>
<dbReference type="EMBL" id="QKYT01000233">
    <property type="protein sequence ID" value="RIA89109.1"/>
    <property type="molecule type" value="Genomic_DNA"/>
</dbReference>
<sequence length="263" mass="29670">MIIIFCFLQVLERVTSYLLAQDKIRVLIGPAIENLGKGRTNEFVKLLETFLDTRALRSQARANEPVLQGVEVLLDEPNKRVPELRLVLDGTKKPGDGRFGFVDIFIHPMLTSAVGRWTCGVVLELKNIMLGGLWNGEMNDWNNQPIFSDLKKLQGKICKEDDKSLLARKYMYWSEEKHGPVSTTVGDVMANAVKQLEKYMQTIGKGKPKSYYDSGVLDSRVRIGEGHDNLQGHVIIAIGGRRILVHSTELMPTPNKYQKALYL</sequence>
<protein>
    <submittedName>
        <fullName evidence="2">Uncharacterized protein</fullName>
    </submittedName>
</protein>
<keyword evidence="1" id="KW-0732">Signal</keyword>
<keyword evidence="3" id="KW-1185">Reference proteome</keyword>
<name>A0A397SVV4_9GLOM</name>
<accession>A0A397SVV4</accession>
<comment type="caution">
    <text evidence="2">The sequence shown here is derived from an EMBL/GenBank/DDBJ whole genome shotgun (WGS) entry which is preliminary data.</text>
</comment>
<reference evidence="2 3" key="1">
    <citation type="submission" date="2018-06" db="EMBL/GenBank/DDBJ databases">
        <title>Comparative genomics reveals the genomic features of Rhizophagus irregularis, R. cerebriforme, R. diaphanum and Gigaspora rosea, and their symbiotic lifestyle signature.</title>
        <authorList>
            <person name="Morin E."/>
            <person name="San Clemente H."/>
            <person name="Chen E.C.H."/>
            <person name="De La Providencia I."/>
            <person name="Hainaut M."/>
            <person name="Kuo A."/>
            <person name="Kohler A."/>
            <person name="Murat C."/>
            <person name="Tang N."/>
            <person name="Roy S."/>
            <person name="Loubradou J."/>
            <person name="Henrissat B."/>
            <person name="Grigoriev I.V."/>
            <person name="Corradi N."/>
            <person name="Roux C."/>
            <person name="Martin F.M."/>
        </authorList>
    </citation>
    <scope>NUCLEOTIDE SEQUENCE [LARGE SCALE GENOMIC DNA]</scope>
    <source>
        <strain evidence="2 3">DAOM 227022</strain>
    </source>
</reference>
<dbReference type="OrthoDB" id="3068380at2759"/>
<evidence type="ECO:0000256" key="1">
    <source>
        <dbReference type="SAM" id="SignalP"/>
    </source>
</evidence>
<proteinExistence type="predicted"/>
<evidence type="ECO:0000313" key="3">
    <source>
        <dbReference type="Proteomes" id="UP000265703"/>
    </source>
</evidence>
<dbReference type="Proteomes" id="UP000265703">
    <property type="component" value="Unassembled WGS sequence"/>
</dbReference>
<dbReference type="STRING" id="658196.A0A397SVV4"/>
<feature type="chain" id="PRO_5017217915" evidence="1">
    <location>
        <begin position="17"/>
        <end position="263"/>
    </location>
</feature>
<dbReference type="AlphaFoldDB" id="A0A397SVV4"/>
<feature type="signal peptide" evidence="1">
    <location>
        <begin position="1"/>
        <end position="16"/>
    </location>
</feature>
<organism evidence="2 3">
    <name type="scientific">Glomus cerebriforme</name>
    <dbReference type="NCBI Taxonomy" id="658196"/>
    <lineage>
        <taxon>Eukaryota</taxon>
        <taxon>Fungi</taxon>
        <taxon>Fungi incertae sedis</taxon>
        <taxon>Mucoromycota</taxon>
        <taxon>Glomeromycotina</taxon>
        <taxon>Glomeromycetes</taxon>
        <taxon>Glomerales</taxon>
        <taxon>Glomeraceae</taxon>
        <taxon>Glomus</taxon>
    </lineage>
</organism>